<evidence type="ECO:0000313" key="1">
    <source>
        <dbReference type="EMBL" id="KAJ8309970.1"/>
    </source>
</evidence>
<name>A0ABQ9F1F3_TEGGR</name>
<evidence type="ECO:0000313" key="2">
    <source>
        <dbReference type="Proteomes" id="UP001217089"/>
    </source>
</evidence>
<organism evidence="1 2">
    <name type="scientific">Tegillarca granosa</name>
    <name type="common">Malaysian cockle</name>
    <name type="synonym">Anadara granosa</name>
    <dbReference type="NCBI Taxonomy" id="220873"/>
    <lineage>
        <taxon>Eukaryota</taxon>
        <taxon>Metazoa</taxon>
        <taxon>Spiralia</taxon>
        <taxon>Lophotrochozoa</taxon>
        <taxon>Mollusca</taxon>
        <taxon>Bivalvia</taxon>
        <taxon>Autobranchia</taxon>
        <taxon>Pteriomorphia</taxon>
        <taxon>Arcoida</taxon>
        <taxon>Arcoidea</taxon>
        <taxon>Arcidae</taxon>
        <taxon>Tegillarca</taxon>
    </lineage>
</organism>
<protein>
    <submittedName>
        <fullName evidence="1">Uncharacterized protein</fullName>
    </submittedName>
</protein>
<dbReference type="SUPFAM" id="SSF48097">
    <property type="entry name" value="Regulator of G-protein signaling, RGS"/>
    <property type="match status" value="1"/>
</dbReference>
<dbReference type="InterPro" id="IPR044926">
    <property type="entry name" value="RGS_subdomain_2"/>
</dbReference>
<dbReference type="Gene3D" id="1.10.167.10">
    <property type="entry name" value="Regulator of G-protein Signalling 4, domain 2"/>
    <property type="match status" value="1"/>
</dbReference>
<dbReference type="PANTHER" id="PTHR47079">
    <property type="entry name" value="REGULATOR OF G-PROTEIN SIGNALING PROTEIN-LIKE"/>
    <property type="match status" value="1"/>
</dbReference>
<sequence>MKDPAEVKLFEMYLENEKVRETQTSREIEICTVYYFAFVGIERALLNSSTITAFQTRVILRDRIVVINKLPYIQQIDTVAESVNISKTDTDLLYEKARALIECYLQSDIPPRVQVNVPSDLALTTTNNLSLTGPDRGLFHEAAISVFPLLYHFWRNFQLEWLKGHKPSALLAKIEAKIKTKRPVTPHRGKPLPTYVNVRLSQCNVVAGPILQLLDAEL</sequence>
<dbReference type="EMBL" id="JARBDR010000640">
    <property type="protein sequence ID" value="KAJ8309970.1"/>
    <property type="molecule type" value="Genomic_DNA"/>
</dbReference>
<dbReference type="PANTHER" id="PTHR47079:SF1">
    <property type="entry name" value="REGULATOR OF G-PROTEIN SIGNALING PROTEIN-LIKE"/>
    <property type="match status" value="1"/>
</dbReference>
<reference evidence="1 2" key="1">
    <citation type="submission" date="2022-12" db="EMBL/GenBank/DDBJ databases">
        <title>Chromosome-level genome of Tegillarca granosa.</title>
        <authorList>
            <person name="Kim J."/>
        </authorList>
    </citation>
    <scope>NUCLEOTIDE SEQUENCE [LARGE SCALE GENOMIC DNA]</scope>
    <source>
        <strain evidence="1">Teg-2019</strain>
        <tissue evidence="1">Adductor muscle</tissue>
    </source>
</reference>
<dbReference type="InterPro" id="IPR036305">
    <property type="entry name" value="RGS_sf"/>
</dbReference>
<proteinExistence type="predicted"/>
<keyword evidence="2" id="KW-1185">Reference proteome</keyword>
<comment type="caution">
    <text evidence="1">The sequence shown here is derived from an EMBL/GenBank/DDBJ whole genome shotgun (WGS) entry which is preliminary data.</text>
</comment>
<accession>A0ABQ9F1F3</accession>
<dbReference type="InterPro" id="IPR053282">
    <property type="entry name" value="RGS_domain-containing"/>
</dbReference>
<gene>
    <name evidence="1" type="ORF">KUTeg_011835</name>
</gene>
<dbReference type="Proteomes" id="UP001217089">
    <property type="component" value="Unassembled WGS sequence"/>
</dbReference>